<dbReference type="AlphaFoldDB" id="A0A6J4MNW9"/>
<protein>
    <submittedName>
        <fullName evidence="2">Uncharacterized protein</fullName>
    </submittedName>
</protein>
<proteinExistence type="predicted"/>
<feature type="region of interest" description="Disordered" evidence="1">
    <location>
        <begin position="1"/>
        <end position="56"/>
    </location>
</feature>
<feature type="compositionally biased region" description="Basic and acidic residues" evidence="1">
    <location>
        <begin position="35"/>
        <end position="48"/>
    </location>
</feature>
<organism evidence="2">
    <name type="scientific">uncultured Microvirga sp</name>
    <dbReference type="NCBI Taxonomy" id="412392"/>
    <lineage>
        <taxon>Bacteria</taxon>
        <taxon>Pseudomonadati</taxon>
        <taxon>Pseudomonadota</taxon>
        <taxon>Alphaproteobacteria</taxon>
        <taxon>Hyphomicrobiales</taxon>
        <taxon>Methylobacteriaceae</taxon>
        <taxon>Microvirga</taxon>
        <taxon>environmental samples</taxon>
    </lineage>
</organism>
<evidence type="ECO:0000313" key="2">
    <source>
        <dbReference type="EMBL" id="CAA9362398.1"/>
    </source>
</evidence>
<dbReference type="EMBL" id="CADCUC010000653">
    <property type="protein sequence ID" value="CAA9362398.1"/>
    <property type="molecule type" value="Genomic_DNA"/>
</dbReference>
<evidence type="ECO:0000256" key="1">
    <source>
        <dbReference type="SAM" id="MobiDB-lite"/>
    </source>
</evidence>
<accession>A0A6J4MNW9</accession>
<feature type="non-terminal residue" evidence="2">
    <location>
        <position position="56"/>
    </location>
</feature>
<sequence length="56" mass="6086">EAGRWQCSAGGRSGRRSCRSDRAVVRAPPKLPHAAAERRSGPRHHQGEPAHLAPRP</sequence>
<feature type="non-terminal residue" evidence="2">
    <location>
        <position position="1"/>
    </location>
</feature>
<reference evidence="2" key="1">
    <citation type="submission" date="2020-02" db="EMBL/GenBank/DDBJ databases">
        <authorList>
            <person name="Meier V. D."/>
        </authorList>
    </citation>
    <scope>NUCLEOTIDE SEQUENCE</scope>
    <source>
        <strain evidence="2">AVDCRST_MAG90</strain>
    </source>
</reference>
<gene>
    <name evidence="2" type="ORF">AVDCRST_MAG90-3102</name>
</gene>
<name>A0A6J4MNW9_9HYPH</name>